<dbReference type="Pfam" id="PF12034">
    <property type="entry name" value="YfbK_C"/>
    <property type="match status" value="1"/>
</dbReference>
<evidence type="ECO:0000259" key="2">
    <source>
        <dbReference type="PROSITE" id="PS50234"/>
    </source>
</evidence>
<dbReference type="EMBL" id="CP024923">
    <property type="protein sequence ID" value="ATY33686.1"/>
    <property type="molecule type" value="Genomic_DNA"/>
</dbReference>
<proteinExistence type="predicted"/>
<dbReference type="RefSeq" id="WP_100283485.1">
    <property type="nucleotide sequence ID" value="NZ_CP024923.1"/>
</dbReference>
<dbReference type="SMART" id="SM00327">
    <property type="entry name" value="VWA"/>
    <property type="match status" value="1"/>
</dbReference>
<protein>
    <recommendedName>
        <fullName evidence="2">VWFA domain-containing protein</fullName>
    </recommendedName>
</protein>
<feature type="chain" id="PRO_5014642372" description="VWFA domain-containing protein" evidence="1">
    <location>
        <begin position="19"/>
        <end position="575"/>
    </location>
</feature>
<gene>
    <name evidence="3" type="ORF">CVN68_18415</name>
</gene>
<keyword evidence="4" id="KW-1185">Reference proteome</keyword>
<feature type="signal peptide" evidence="1">
    <location>
        <begin position="1"/>
        <end position="18"/>
    </location>
</feature>
<dbReference type="Proteomes" id="UP000229081">
    <property type="component" value="Chromosome"/>
</dbReference>
<dbReference type="InterPro" id="IPR036465">
    <property type="entry name" value="vWFA_dom_sf"/>
</dbReference>
<dbReference type="AlphaFoldDB" id="A0A2K8MM65"/>
<dbReference type="OrthoDB" id="9805121at2"/>
<dbReference type="KEGG" id="sphc:CVN68_18415"/>
<reference evidence="3 4" key="1">
    <citation type="submission" date="2017-11" db="EMBL/GenBank/DDBJ databases">
        <title>Complete genome sequence of Sphingomonas sp. Strain Cra20, a psychrotolerant potential plant growth promoting rhizobacteria.</title>
        <authorList>
            <person name="Luo Y."/>
        </authorList>
    </citation>
    <scope>NUCLEOTIDE SEQUENCE [LARGE SCALE GENOMIC DNA]</scope>
    <source>
        <strain evidence="3 4">Cra20</strain>
    </source>
</reference>
<evidence type="ECO:0000313" key="3">
    <source>
        <dbReference type="EMBL" id="ATY33686.1"/>
    </source>
</evidence>
<dbReference type="PANTHER" id="PTHR10579:SF43">
    <property type="entry name" value="ZINC FINGER (C3HC4-TYPE RING FINGER) FAMILY PROTEIN"/>
    <property type="match status" value="1"/>
</dbReference>
<evidence type="ECO:0000256" key="1">
    <source>
        <dbReference type="SAM" id="SignalP"/>
    </source>
</evidence>
<dbReference type="PROSITE" id="PS50234">
    <property type="entry name" value="VWFA"/>
    <property type="match status" value="1"/>
</dbReference>
<sequence length="575" mass="61322">MPRSALMLGCSAILISSAAPPPPLKASPPTVAQDRHSPVRCVRERGQPEALPAPGYAPPPAYAPSAPPPPLLSIAPPTAEMRVTGQAMKRATGMAVRTAPYGAPGNSERYDGKEVASIQQVLANPVSTFSVDVDTGAYANVRRFLTQGEDVPAAAVRTEEMINYFRYDYPRPDSREAPFSITTDVASTPWNPDTRLLRIGLRGYDVSAKGRPPANLVFLVDVSGSMSSQDKLPLVKKALTMLADQLTVKDRVSIVVYAGAAGVVLEPTHKKEYVKAALECLDAGGSTAGGDGIKLAYSVARANYLEGGINRIFLATDGDFNVGINDNKVLEDLVKKNRDDGITLTTLGFGTGNYNEAMMERIADVGNGNYAYIDSAMEAQKVLDDELGATLFTIAKDVKVQVEFNPAQVSQYRLIGYENRALAEEDFANDSVDAGDIGAGHQVTALYEVVPAGAAGWISARRYEGNRPAPAPATGDEFAHVKLRYKLPGEAASRLIARPVSAGLLRTAQAPRGDMAFVTSVAAFGQRLRGDKYLNGYGYRDIGALAGASDNYWRSEFARLVRLADSGKGSVASAE</sequence>
<dbReference type="InterPro" id="IPR051266">
    <property type="entry name" value="CLCR"/>
</dbReference>
<dbReference type="PANTHER" id="PTHR10579">
    <property type="entry name" value="CALCIUM-ACTIVATED CHLORIDE CHANNEL REGULATOR"/>
    <property type="match status" value="1"/>
</dbReference>
<accession>A0A2K8MM65</accession>
<name>A0A2K8MM65_9SPHN</name>
<keyword evidence="1" id="KW-0732">Signal</keyword>
<dbReference type="InterPro" id="IPR021908">
    <property type="entry name" value="YfbK_C"/>
</dbReference>
<evidence type="ECO:0000313" key="4">
    <source>
        <dbReference type="Proteomes" id="UP000229081"/>
    </source>
</evidence>
<feature type="domain" description="VWFA" evidence="2">
    <location>
        <begin position="215"/>
        <end position="391"/>
    </location>
</feature>
<dbReference type="Pfam" id="PF12450">
    <property type="entry name" value="vWF_A"/>
    <property type="match status" value="1"/>
</dbReference>
<dbReference type="Gene3D" id="3.40.50.410">
    <property type="entry name" value="von Willebrand factor, type A domain"/>
    <property type="match status" value="1"/>
</dbReference>
<dbReference type="Pfam" id="PF00092">
    <property type="entry name" value="VWA"/>
    <property type="match status" value="1"/>
</dbReference>
<organism evidence="3 4">
    <name type="scientific">Sphingomonas psychrotolerans</name>
    <dbReference type="NCBI Taxonomy" id="1327635"/>
    <lineage>
        <taxon>Bacteria</taxon>
        <taxon>Pseudomonadati</taxon>
        <taxon>Pseudomonadota</taxon>
        <taxon>Alphaproteobacteria</taxon>
        <taxon>Sphingomonadales</taxon>
        <taxon>Sphingomonadaceae</taxon>
        <taxon>Sphingomonas</taxon>
    </lineage>
</organism>
<dbReference type="InterPro" id="IPR022156">
    <property type="entry name" value="Uncharacterised_YfbK_N"/>
</dbReference>
<dbReference type="InterPro" id="IPR002035">
    <property type="entry name" value="VWF_A"/>
</dbReference>
<dbReference type="CDD" id="cd01465">
    <property type="entry name" value="vWA_subgroup"/>
    <property type="match status" value="1"/>
</dbReference>
<dbReference type="SUPFAM" id="SSF53300">
    <property type="entry name" value="vWA-like"/>
    <property type="match status" value="1"/>
</dbReference>